<dbReference type="RefSeq" id="WP_173200002.1">
    <property type="nucleotide sequence ID" value="NZ_JABFCX010000003.1"/>
</dbReference>
<evidence type="ECO:0000313" key="3">
    <source>
        <dbReference type="EMBL" id="NNU16999.1"/>
    </source>
</evidence>
<sequence length="136" mass="14994">MTAKLPAFDDIVADFEFIDEWDEKYRYIIDLGKNLEPLTDEERNEANKVRGCASQVWLVFEGEGDDVRFRGDSDASIVKGLVALMVSLFSGKAKGEVTATDAEARLAEIDLAEHITPQRSNGVASMIKRIKAEAAA</sequence>
<dbReference type="Pfam" id="PF02657">
    <property type="entry name" value="SufE"/>
    <property type="match status" value="1"/>
</dbReference>
<dbReference type="InterPro" id="IPR003808">
    <property type="entry name" value="Fe-S_metab-assoc_dom"/>
</dbReference>
<evidence type="ECO:0000313" key="4">
    <source>
        <dbReference type="Proteomes" id="UP000536835"/>
    </source>
</evidence>
<keyword evidence="4" id="KW-1185">Reference proteome</keyword>
<protein>
    <submittedName>
        <fullName evidence="3">SufE family protein</fullName>
    </submittedName>
</protein>
<dbReference type="Proteomes" id="UP000536835">
    <property type="component" value="Unassembled WGS sequence"/>
</dbReference>
<comment type="caution">
    <text evidence="3">The sequence shown here is derived from an EMBL/GenBank/DDBJ whole genome shotgun (WGS) entry which is preliminary data.</text>
</comment>
<evidence type="ECO:0000256" key="1">
    <source>
        <dbReference type="ARBA" id="ARBA00010282"/>
    </source>
</evidence>
<comment type="similarity">
    <text evidence="1">Belongs to the SufE family.</text>
</comment>
<organism evidence="3 4">
    <name type="scientific">Parvularcula mediterranea</name>
    <dbReference type="NCBI Taxonomy" id="2732508"/>
    <lineage>
        <taxon>Bacteria</taxon>
        <taxon>Pseudomonadati</taxon>
        <taxon>Pseudomonadota</taxon>
        <taxon>Alphaproteobacteria</taxon>
        <taxon>Parvularculales</taxon>
        <taxon>Parvularculaceae</taxon>
        <taxon>Parvularcula</taxon>
    </lineage>
</organism>
<gene>
    <name evidence="3" type="ORF">HK107_11775</name>
</gene>
<evidence type="ECO:0000259" key="2">
    <source>
        <dbReference type="Pfam" id="PF02657"/>
    </source>
</evidence>
<reference evidence="3 4" key="1">
    <citation type="submission" date="2020-05" db="EMBL/GenBank/DDBJ databases">
        <title>Parvularcula mediterraneae sp. nov., isolated from polypropylene straw from shallow seawater of the seashore of Laganas in Zakynthos island, Greece.</title>
        <authorList>
            <person name="Szabo I."/>
            <person name="Al-Omari J."/>
            <person name="Rado J."/>
            <person name="Szerdahelyi G.S."/>
        </authorList>
    </citation>
    <scope>NUCLEOTIDE SEQUENCE [LARGE SCALE GENOMIC DNA]</scope>
    <source>
        <strain evidence="3 4">ZS-1/3</strain>
    </source>
</reference>
<accession>A0A7Y3RMZ6</accession>
<dbReference type="AlphaFoldDB" id="A0A7Y3RMZ6"/>
<dbReference type="Gene3D" id="3.90.1010.10">
    <property type="match status" value="1"/>
</dbReference>
<dbReference type="SUPFAM" id="SSF82649">
    <property type="entry name" value="SufE/NifU"/>
    <property type="match status" value="1"/>
</dbReference>
<dbReference type="PANTHER" id="PTHR43597:SF5">
    <property type="entry name" value="SUFE-LIKE PROTEIN 2, CHLOROPLASTIC"/>
    <property type="match status" value="1"/>
</dbReference>
<feature type="domain" description="Fe-S metabolism associated" evidence="2">
    <location>
        <begin position="13"/>
        <end position="132"/>
    </location>
</feature>
<name>A0A7Y3RMZ6_9PROT</name>
<dbReference type="PANTHER" id="PTHR43597">
    <property type="entry name" value="SULFUR ACCEPTOR PROTEIN CSDE"/>
    <property type="match status" value="1"/>
</dbReference>
<proteinExistence type="inferred from homology"/>
<dbReference type="EMBL" id="JABFCX010000003">
    <property type="protein sequence ID" value="NNU16999.1"/>
    <property type="molecule type" value="Genomic_DNA"/>
</dbReference>